<proteinExistence type="predicted"/>
<dbReference type="Pfam" id="PF11951">
    <property type="entry name" value="Fungal_trans_2"/>
    <property type="match status" value="1"/>
</dbReference>
<dbReference type="Proteomes" id="UP000383932">
    <property type="component" value="Unassembled WGS sequence"/>
</dbReference>
<evidence type="ECO:0000313" key="4">
    <source>
        <dbReference type="Proteomes" id="UP000383932"/>
    </source>
</evidence>
<dbReference type="GO" id="GO:0005634">
    <property type="term" value="C:nucleus"/>
    <property type="evidence" value="ECO:0007669"/>
    <property type="project" value="UniProtKB-SubCell"/>
</dbReference>
<keyword evidence="4" id="KW-1185">Reference proteome</keyword>
<accession>A0A5N5QGC2</accession>
<organism evidence="3 4">
    <name type="scientific">Ceratobasidium theobromae</name>
    <dbReference type="NCBI Taxonomy" id="1582974"/>
    <lineage>
        <taxon>Eukaryota</taxon>
        <taxon>Fungi</taxon>
        <taxon>Dikarya</taxon>
        <taxon>Basidiomycota</taxon>
        <taxon>Agaricomycotina</taxon>
        <taxon>Agaricomycetes</taxon>
        <taxon>Cantharellales</taxon>
        <taxon>Ceratobasidiaceae</taxon>
        <taxon>Ceratobasidium</taxon>
    </lineage>
</organism>
<comment type="caution">
    <text evidence="3">The sequence shown here is derived from an EMBL/GenBank/DDBJ whole genome shotgun (WGS) entry which is preliminary data.</text>
</comment>
<name>A0A5N5QGC2_9AGAM</name>
<protein>
    <recommendedName>
        <fullName evidence="5">Fungal zn(2)-cys(6) binuclear cluster domain containing protein</fullName>
    </recommendedName>
</protein>
<dbReference type="EMBL" id="SSOP01000153">
    <property type="protein sequence ID" value="KAB5590669.1"/>
    <property type="molecule type" value="Genomic_DNA"/>
</dbReference>
<dbReference type="OrthoDB" id="3509362at2759"/>
<comment type="subcellular location">
    <subcellularLocation>
        <location evidence="1">Nucleus</location>
    </subcellularLocation>
</comment>
<evidence type="ECO:0008006" key="5">
    <source>
        <dbReference type="Google" id="ProtNLM"/>
    </source>
</evidence>
<sequence length="400" mass="45385">MPMEIRSEALEVENMVQFVVIQYTQITHRIAFKSLPFPLEDALTHRVKGSQYTRLAMYIGARVMQALMDCTDWQTYLVWINDFHQQIANIPPDPLTGIEELANRLDALHTTALFTFMLLSSSIGYSLYRRCMPIFLQLASKFPELWTKDSAISILHALHARRFEITQFVFVDTITALIFGIAPLLHYDTSFHDVNQPRDRSFEFLEWIYSCPPMIVFLLAKINSSRTLGLNGQADSNRLAHLEIEEHLQKWQPTTEKDEDSSNGVVRLAVLECWRQAVLIYMYMGMCGADSVDSRVQTAVRQMAQLASTVGSGSHFEGHLLIPCFIAGAAARKEKHRTVFYSKIQASCSLKLAPLLLGRAADFICVLNHLWHGAASEGRPITWGDYVNSRFVALPLDINI</sequence>
<dbReference type="InterPro" id="IPR021858">
    <property type="entry name" value="Fun_TF"/>
</dbReference>
<keyword evidence="2" id="KW-0539">Nucleus</keyword>
<dbReference type="AlphaFoldDB" id="A0A5N5QGC2"/>
<gene>
    <name evidence="3" type="ORF">CTheo_5893</name>
</gene>
<reference evidence="3 4" key="1">
    <citation type="journal article" date="2019" name="Fungal Biol. Biotechnol.">
        <title>Draft genome sequence of fastidious pathogen Ceratobasidium theobromae, which causes vascular-streak dieback in Theobroma cacao.</title>
        <authorList>
            <person name="Ali S.S."/>
            <person name="Asman A."/>
            <person name="Shao J."/>
            <person name="Firmansyah A.P."/>
            <person name="Susilo A.W."/>
            <person name="Rosmana A."/>
            <person name="McMahon P."/>
            <person name="Junaid M."/>
            <person name="Guest D."/>
            <person name="Kheng T.Y."/>
            <person name="Meinhardt L.W."/>
            <person name="Bailey B.A."/>
        </authorList>
    </citation>
    <scope>NUCLEOTIDE SEQUENCE [LARGE SCALE GENOMIC DNA]</scope>
    <source>
        <strain evidence="3 4">CT2</strain>
    </source>
</reference>
<evidence type="ECO:0000256" key="2">
    <source>
        <dbReference type="ARBA" id="ARBA00023242"/>
    </source>
</evidence>
<evidence type="ECO:0000256" key="1">
    <source>
        <dbReference type="ARBA" id="ARBA00004123"/>
    </source>
</evidence>
<dbReference type="PANTHER" id="PTHR37534">
    <property type="entry name" value="TRANSCRIPTIONAL ACTIVATOR PROTEIN UGA3"/>
    <property type="match status" value="1"/>
</dbReference>
<evidence type="ECO:0000313" key="3">
    <source>
        <dbReference type="EMBL" id="KAB5590669.1"/>
    </source>
</evidence>
<dbReference type="PANTHER" id="PTHR37534:SF46">
    <property type="entry name" value="ZN(II)2CYS6 TRANSCRIPTION FACTOR (EUROFUNG)"/>
    <property type="match status" value="1"/>
</dbReference>